<evidence type="ECO:0000256" key="1">
    <source>
        <dbReference type="ARBA" id="ARBA00022741"/>
    </source>
</evidence>
<dbReference type="InterPro" id="IPR000375">
    <property type="entry name" value="Dynamin_stalk"/>
</dbReference>
<accession>A0ABR4KHK5</accession>
<dbReference type="GeneID" id="98162983"/>
<comment type="caution">
    <text evidence="4">The sequence shown here is derived from an EMBL/GenBank/DDBJ whole genome shotgun (WGS) entry which is preliminary data.</text>
</comment>
<evidence type="ECO:0000259" key="3">
    <source>
        <dbReference type="PROSITE" id="PS51388"/>
    </source>
</evidence>
<feature type="domain" description="GED" evidence="3">
    <location>
        <begin position="607"/>
        <end position="694"/>
    </location>
</feature>
<dbReference type="PANTHER" id="PTHR11566">
    <property type="entry name" value="DYNAMIN"/>
    <property type="match status" value="1"/>
</dbReference>
<sequence>MANSPSLSSPTFLNKIDQLFGHNVGKSIEPAQLVVVGDQGSGKSSVLEGLTRLPFPRDSTLCTRFATQIVFRRTMHQPRTITAKIIPAPQTSAEAELKLKSWARAMPGDDLDARKFSELVQQAHAAMGVRTTVDQAKPTFSRHVFYLEISGPEEDHISIIDLPGLFRSAGPGGSTKSDFEMVLNLVLKYMNNPRSIILAVVPANVDIVDPVGKRTLGILTKPDLVENGEEKQALDLLTGKALPLQHGWVLVRNPGKNEMTANDEARNDVEEKLIRQDCWKKVPRERFGIESLRRRVQETVVEQTRRQFPEVRSEINRKLNEAKTALAILGEERNNPKAQANFLLDIVAKFQDVRAKALSGNYTSSDLFDKAKLARLATTVLTRNEQFQHDMIRFGHVYAFQPNETDFSGQHQLTDQSSSASAQQETQLRTRRIDTHLEVFSEPDREDILRWLKDEYNGLRAFELGTLNTYLVPHAMKKQSSMEAIALGYISNIIAVVSMFMVDILTDLCPKPRVSHGLLAIITDELYAHYQKAIDHTRFLVDNERSDTLMTLQQSFTDNAYLRPELKLQKFIAEKTFDYSNSPLGKVVRVNDMMTVLPQMSSTQYTVHQIHDILQLYYIVARARFIDNVCMQCTNYLLLNGPSNPLRLLSAALVFRLSEEQLQEIAGDDSISQRERQQLQQEIEDFEAARRLLL</sequence>
<keyword evidence="2" id="KW-0342">GTP-binding</keyword>
<reference evidence="4 5" key="1">
    <citation type="submission" date="2024-07" db="EMBL/GenBank/DDBJ databases">
        <title>Section-level genome sequencing and comparative genomics of Aspergillus sections Usti and Cavernicolus.</title>
        <authorList>
            <consortium name="Lawrence Berkeley National Laboratory"/>
            <person name="Nybo J.L."/>
            <person name="Vesth T.C."/>
            <person name="Theobald S."/>
            <person name="Frisvad J.C."/>
            <person name="Larsen T.O."/>
            <person name="Kjaerboelling I."/>
            <person name="Rothschild-Mancinelli K."/>
            <person name="Lyhne E.K."/>
            <person name="Kogle M.E."/>
            <person name="Barry K."/>
            <person name="Clum A."/>
            <person name="Na H."/>
            <person name="Ledsgaard L."/>
            <person name="Lin J."/>
            <person name="Lipzen A."/>
            <person name="Kuo A."/>
            <person name="Riley R."/>
            <person name="Mondo S."/>
            <person name="LaButti K."/>
            <person name="Haridas S."/>
            <person name="Pangalinan J."/>
            <person name="Salamov A.A."/>
            <person name="Simmons B.A."/>
            <person name="Magnuson J.K."/>
            <person name="Chen J."/>
            <person name="Drula E."/>
            <person name="Henrissat B."/>
            <person name="Wiebenga A."/>
            <person name="Lubbers R.J."/>
            <person name="Gomes A.C."/>
            <person name="Macurrencykelacurrency M.R."/>
            <person name="Stajich J."/>
            <person name="Grigoriev I.V."/>
            <person name="Mortensen U.H."/>
            <person name="De vries R.P."/>
            <person name="Baker S.E."/>
            <person name="Andersen M.R."/>
        </authorList>
    </citation>
    <scope>NUCLEOTIDE SEQUENCE [LARGE SCALE GENOMIC DNA]</scope>
    <source>
        <strain evidence="4 5">CBS 756.74</strain>
    </source>
</reference>
<dbReference type="InterPro" id="IPR001401">
    <property type="entry name" value="Dynamin_GTPase"/>
</dbReference>
<dbReference type="PANTHER" id="PTHR11566:SF215">
    <property type="entry name" value="DYNAMIN GTPASE"/>
    <property type="match status" value="1"/>
</dbReference>
<dbReference type="PROSITE" id="PS51388">
    <property type="entry name" value="GED"/>
    <property type="match status" value="1"/>
</dbReference>
<keyword evidence="5" id="KW-1185">Reference proteome</keyword>
<dbReference type="InterPro" id="IPR020850">
    <property type="entry name" value="GED_dom"/>
</dbReference>
<dbReference type="InterPro" id="IPR022812">
    <property type="entry name" value="Dynamin"/>
</dbReference>
<dbReference type="Gene3D" id="3.40.50.300">
    <property type="entry name" value="P-loop containing nucleotide triphosphate hydrolases"/>
    <property type="match status" value="1"/>
</dbReference>
<name>A0ABR4KHK5_9EURO</name>
<dbReference type="EMBL" id="JBFXLR010000018">
    <property type="protein sequence ID" value="KAL2851279.1"/>
    <property type="molecule type" value="Genomic_DNA"/>
</dbReference>
<evidence type="ECO:0000313" key="4">
    <source>
        <dbReference type="EMBL" id="KAL2851279.1"/>
    </source>
</evidence>
<dbReference type="Pfam" id="PF00350">
    <property type="entry name" value="Dynamin_N"/>
    <property type="match status" value="1"/>
</dbReference>
<dbReference type="Proteomes" id="UP001610444">
    <property type="component" value="Unassembled WGS sequence"/>
</dbReference>
<dbReference type="InterPro" id="IPR045063">
    <property type="entry name" value="Dynamin_N"/>
</dbReference>
<dbReference type="GO" id="GO:0016787">
    <property type="term" value="F:hydrolase activity"/>
    <property type="evidence" value="ECO:0007669"/>
    <property type="project" value="UniProtKB-KW"/>
</dbReference>
<keyword evidence="1" id="KW-0547">Nucleotide-binding</keyword>
<dbReference type="SUPFAM" id="SSF52540">
    <property type="entry name" value="P-loop containing nucleoside triphosphate hydrolases"/>
    <property type="match status" value="1"/>
</dbReference>
<dbReference type="SMART" id="SM00053">
    <property type="entry name" value="DYNc"/>
    <property type="match status" value="1"/>
</dbReference>
<dbReference type="PRINTS" id="PR00195">
    <property type="entry name" value="DYNAMIN"/>
</dbReference>
<dbReference type="CDD" id="cd08771">
    <property type="entry name" value="DLP_1"/>
    <property type="match status" value="1"/>
</dbReference>
<protein>
    <submittedName>
        <fullName evidence="4">P-loop containing nucleoside triphosphate hydrolase protein</fullName>
    </submittedName>
</protein>
<keyword evidence="4" id="KW-0378">Hydrolase</keyword>
<organism evidence="4 5">
    <name type="scientific">Aspergillus pseudodeflectus</name>
    <dbReference type="NCBI Taxonomy" id="176178"/>
    <lineage>
        <taxon>Eukaryota</taxon>
        <taxon>Fungi</taxon>
        <taxon>Dikarya</taxon>
        <taxon>Ascomycota</taxon>
        <taxon>Pezizomycotina</taxon>
        <taxon>Eurotiomycetes</taxon>
        <taxon>Eurotiomycetidae</taxon>
        <taxon>Eurotiales</taxon>
        <taxon>Aspergillaceae</taxon>
        <taxon>Aspergillus</taxon>
        <taxon>Aspergillus subgen. Nidulantes</taxon>
    </lineage>
</organism>
<evidence type="ECO:0000256" key="2">
    <source>
        <dbReference type="ARBA" id="ARBA00023134"/>
    </source>
</evidence>
<dbReference type="RefSeq" id="XP_070899720.1">
    <property type="nucleotide sequence ID" value="XM_071047819.1"/>
</dbReference>
<evidence type="ECO:0000313" key="5">
    <source>
        <dbReference type="Proteomes" id="UP001610444"/>
    </source>
</evidence>
<dbReference type="Pfam" id="PF01031">
    <property type="entry name" value="Dynamin_M"/>
    <property type="match status" value="1"/>
</dbReference>
<proteinExistence type="predicted"/>
<dbReference type="InterPro" id="IPR027417">
    <property type="entry name" value="P-loop_NTPase"/>
</dbReference>
<gene>
    <name evidence="4" type="ORF">BJX68DRAFT_275290</name>
</gene>